<organism evidence="2 3">
    <name type="scientific">Micromonospora echinospora</name>
    <name type="common">Micromonospora purpurea</name>
    <dbReference type="NCBI Taxonomy" id="1877"/>
    <lineage>
        <taxon>Bacteria</taxon>
        <taxon>Bacillati</taxon>
        <taxon>Actinomycetota</taxon>
        <taxon>Actinomycetes</taxon>
        <taxon>Micromonosporales</taxon>
        <taxon>Micromonosporaceae</taxon>
        <taxon>Micromonospora</taxon>
    </lineage>
</organism>
<dbReference type="Pfam" id="PF13490">
    <property type="entry name" value="zf-HC2"/>
    <property type="match status" value="1"/>
</dbReference>
<dbReference type="EMBL" id="LT607413">
    <property type="protein sequence ID" value="SCE76605.1"/>
    <property type="molecule type" value="Genomic_DNA"/>
</dbReference>
<feature type="domain" description="Putative zinc-finger" evidence="1">
    <location>
        <begin position="19"/>
        <end position="53"/>
    </location>
</feature>
<gene>
    <name evidence="2" type="ORF">GA0070618_0757</name>
</gene>
<accession>A0A1C4UYA1</accession>
<sequence length="230" mass="23612">MRHVGNQPGPATDYPTMTCDDVRAALSARLDGEDPGTPPATLDAHILTCSGCRSWLARAEQVTRLVRVQAVDVPDLTASVLAAVAADERAARAAAMAGVRARRQVLRVAVAVAAAAQLAIALPILLAGLGVAVDPHTSREMASFDVALAVGFALAAYRPERAQAFVPVAFVLAVCLAGTSAVDIANSTTALVHEIGHLAAVVQAGLLWALGRTTRQVDPPLAAPAVAGPR</sequence>
<keyword evidence="3" id="KW-1185">Reference proteome</keyword>
<dbReference type="Proteomes" id="UP000198253">
    <property type="component" value="Chromosome I"/>
</dbReference>
<protein>
    <submittedName>
        <fullName evidence="2">Predicted anti-sigma-YlaC factor YlaD, contains Zn-finger domain</fullName>
    </submittedName>
</protein>
<name>A0A1C4UYA1_MICEC</name>
<evidence type="ECO:0000313" key="3">
    <source>
        <dbReference type="Proteomes" id="UP000198253"/>
    </source>
</evidence>
<dbReference type="InterPro" id="IPR027383">
    <property type="entry name" value="Znf_put"/>
</dbReference>
<dbReference type="InParanoid" id="A0A1C4UYA1"/>
<evidence type="ECO:0000313" key="2">
    <source>
        <dbReference type="EMBL" id="SCE76605.1"/>
    </source>
</evidence>
<proteinExistence type="predicted"/>
<reference evidence="3" key="1">
    <citation type="submission" date="2016-06" db="EMBL/GenBank/DDBJ databases">
        <authorList>
            <person name="Varghese N."/>
            <person name="Submissions Spin"/>
        </authorList>
    </citation>
    <scope>NUCLEOTIDE SEQUENCE [LARGE SCALE GENOMIC DNA]</scope>
    <source>
        <strain evidence="3">DSM 43816</strain>
    </source>
</reference>
<evidence type="ECO:0000259" key="1">
    <source>
        <dbReference type="Pfam" id="PF13490"/>
    </source>
</evidence>
<dbReference type="AlphaFoldDB" id="A0A1C4UYA1"/>